<dbReference type="InterPro" id="IPR008948">
    <property type="entry name" value="L-Aspartase-like"/>
</dbReference>
<keyword evidence="4" id="KW-1185">Reference proteome</keyword>
<dbReference type="PANTHER" id="PTHR43172:SF1">
    <property type="entry name" value="ADENYLOSUCCINATE LYASE"/>
    <property type="match status" value="1"/>
</dbReference>
<comment type="caution">
    <text evidence="3">The sequence shown here is derived from an EMBL/GenBank/DDBJ whole genome shotgun (WGS) entry which is preliminary data.</text>
</comment>
<dbReference type="Proteomes" id="UP001209878">
    <property type="component" value="Unassembled WGS sequence"/>
</dbReference>
<dbReference type="GO" id="GO:0044208">
    <property type="term" value="P:'de novo' AMP biosynthetic process"/>
    <property type="evidence" value="ECO:0007669"/>
    <property type="project" value="TreeGrafter"/>
</dbReference>
<dbReference type="GO" id="GO:0005829">
    <property type="term" value="C:cytosol"/>
    <property type="evidence" value="ECO:0007669"/>
    <property type="project" value="TreeGrafter"/>
</dbReference>
<dbReference type="InterPro" id="IPR024083">
    <property type="entry name" value="Fumarase/histidase_N"/>
</dbReference>
<dbReference type="InterPro" id="IPR022761">
    <property type="entry name" value="Fumarate_lyase_N"/>
</dbReference>
<dbReference type="Gene3D" id="1.20.200.10">
    <property type="entry name" value="Fumarase/aspartase (Central domain)"/>
    <property type="match status" value="1"/>
</dbReference>
<dbReference type="SUPFAM" id="SSF48557">
    <property type="entry name" value="L-aspartase-like"/>
    <property type="match status" value="1"/>
</dbReference>
<feature type="domain" description="Fumarate lyase N-terminal" evidence="2">
    <location>
        <begin position="99"/>
        <end position="202"/>
    </location>
</feature>
<gene>
    <name evidence="3" type="ORF">NP493_847g01063</name>
</gene>
<evidence type="ECO:0000256" key="1">
    <source>
        <dbReference type="ARBA" id="ARBA00023239"/>
    </source>
</evidence>
<protein>
    <recommendedName>
        <fullName evidence="2">Fumarate lyase N-terminal domain-containing protein</fullName>
    </recommendedName>
</protein>
<organism evidence="3 4">
    <name type="scientific">Ridgeia piscesae</name>
    <name type="common">Tubeworm</name>
    <dbReference type="NCBI Taxonomy" id="27915"/>
    <lineage>
        <taxon>Eukaryota</taxon>
        <taxon>Metazoa</taxon>
        <taxon>Spiralia</taxon>
        <taxon>Lophotrochozoa</taxon>
        <taxon>Annelida</taxon>
        <taxon>Polychaeta</taxon>
        <taxon>Sedentaria</taxon>
        <taxon>Canalipalpata</taxon>
        <taxon>Sabellida</taxon>
        <taxon>Siboglinidae</taxon>
        <taxon>Ridgeia</taxon>
    </lineage>
</organism>
<sequence length="281" mass="31459">MSGDADPHSKYRSPLSARYASPEMSYNFSEQKKFSTWRKLWTWLAKAEKSLGLDITSEQLEQMELNVENIDYDLAAVEEARRRHDVMAHVHTFGAACPLAAPIIHLGATSAYVGDNTDLIVLRDAFDIISPKLARCIDRLSKFAGEHKGLPCLGFTHLQPAQLTTVGKRACLWIQDLLMDLRNIQRARDDLRFRGVKGTTGTQASFLELFDGNHEKVDQLDSLVTEMAGFKNCFIVCGQTYTRKVDTDCLASLASLGASVHKVSFSSLRYWTGHLESNENL</sequence>
<dbReference type="GO" id="GO:0070626">
    <property type="term" value="F:(S)-2-(5-amino-1-(5-phospho-D-ribosyl)imidazole-4-carboxamido) succinate lyase (fumarate-forming) activity"/>
    <property type="evidence" value="ECO:0007669"/>
    <property type="project" value="TreeGrafter"/>
</dbReference>
<accession>A0AAD9KLM4</accession>
<dbReference type="Gene3D" id="1.10.275.10">
    <property type="entry name" value="Fumarase/aspartase (N-terminal domain)"/>
    <property type="match status" value="1"/>
</dbReference>
<dbReference type="GO" id="GO:0004018">
    <property type="term" value="F:N6-(1,2-dicarboxyethyl)AMP AMP-lyase (fumarate-forming) activity"/>
    <property type="evidence" value="ECO:0007669"/>
    <property type="project" value="TreeGrafter"/>
</dbReference>
<reference evidence="3" key="1">
    <citation type="journal article" date="2023" name="Mol. Biol. Evol.">
        <title>Third-Generation Sequencing Reveals the Adaptive Role of the Epigenome in Three Deep-Sea Polychaetes.</title>
        <authorList>
            <person name="Perez M."/>
            <person name="Aroh O."/>
            <person name="Sun Y."/>
            <person name="Lan Y."/>
            <person name="Juniper S.K."/>
            <person name="Young C.R."/>
            <person name="Angers B."/>
            <person name="Qian P.Y."/>
        </authorList>
    </citation>
    <scope>NUCLEOTIDE SEQUENCE</scope>
    <source>
        <strain evidence="3">R07B-5</strain>
    </source>
</reference>
<dbReference type="AlphaFoldDB" id="A0AAD9KLM4"/>
<dbReference type="EMBL" id="JAODUO010000847">
    <property type="protein sequence ID" value="KAK2173854.1"/>
    <property type="molecule type" value="Genomic_DNA"/>
</dbReference>
<name>A0AAD9KLM4_RIDPI</name>
<evidence type="ECO:0000313" key="3">
    <source>
        <dbReference type="EMBL" id="KAK2173854.1"/>
    </source>
</evidence>
<dbReference type="Pfam" id="PF00206">
    <property type="entry name" value="Lyase_1"/>
    <property type="match status" value="1"/>
</dbReference>
<evidence type="ECO:0000259" key="2">
    <source>
        <dbReference type="Pfam" id="PF00206"/>
    </source>
</evidence>
<evidence type="ECO:0000313" key="4">
    <source>
        <dbReference type="Proteomes" id="UP001209878"/>
    </source>
</evidence>
<keyword evidence="1" id="KW-0456">Lyase</keyword>
<dbReference type="PANTHER" id="PTHR43172">
    <property type="entry name" value="ADENYLOSUCCINATE LYASE"/>
    <property type="match status" value="1"/>
</dbReference>
<proteinExistence type="predicted"/>